<evidence type="ECO:0000256" key="5">
    <source>
        <dbReference type="SAM" id="SignalP"/>
    </source>
</evidence>
<dbReference type="PANTHER" id="PTHR43223:SF1">
    <property type="entry name" value="ALKYL_ARYL-SULFATASE BDS1"/>
    <property type="match status" value="1"/>
</dbReference>
<dbReference type="InterPro" id="IPR036527">
    <property type="entry name" value="SCP2_sterol-bd_dom_sf"/>
</dbReference>
<dbReference type="AlphaFoldDB" id="A0A1B2AFU7"/>
<dbReference type="RefSeq" id="WP_067680676.1">
    <property type="nucleotide sequence ID" value="NZ_CP016591.1"/>
</dbReference>
<dbReference type="STRING" id="692370.A6F68_02524"/>
<dbReference type="SUPFAM" id="SSF55718">
    <property type="entry name" value="SCP-like"/>
    <property type="match status" value="1"/>
</dbReference>
<dbReference type="Pfam" id="PF14863">
    <property type="entry name" value="Alkyl_sulf_dimr"/>
    <property type="match status" value="1"/>
</dbReference>
<reference evidence="7 8" key="1">
    <citation type="submission" date="2016-07" db="EMBL/GenBank/DDBJ databases">
        <title>Complete genome sequence of Altererythrobacter dongtanensis KCTC 22672, a type strain with esterase isolated from tidal flat.</title>
        <authorList>
            <person name="Cheng H."/>
            <person name="Wu Y.-H."/>
            <person name="Zhou P."/>
            <person name="Huo Y.-Y."/>
            <person name="Wang C.-S."/>
            <person name="Xu X.-W."/>
        </authorList>
    </citation>
    <scope>NUCLEOTIDE SEQUENCE [LARGE SCALE GENOMIC DNA]</scope>
    <source>
        <strain evidence="7 8">KCTC 22672</strain>
    </source>
</reference>
<evidence type="ECO:0000256" key="2">
    <source>
        <dbReference type="ARBA" id="ARBA00022801"/>
    </source>
</evidence>
<dbReference type="SMART" id="SM00849">
    <property type="entry name" value="Lactamase_B"/>
    <property type="match status" value="1"/>
</dbReference>
<keyword evidence="5" id="KW-0732">Signal</keyword>
<evidence type="ECO:0000313" key="7">
    <source>
        <dbReference type="EMBL" id="ANY21019.1"/>
    </source>
</evidence>
<evidence type="ECO:0000256" key="3">
    <source>
        <dbReference type="ARBA" id="ARBA00022833"/>
    </source>
</evidence>
<sequence length="647" mass="68746">MRITIAALGLGLVAAGLAGSAEGKPASEATLAAQRDAAAALPADDGTDAAFAERGFIATRADPIIRAADGRPILNLDAYGFVKGPAPASVHPSLWRHASLLARHGLFQVTDGVWQVRGFDLSNMTVIAAKTGWILVDPLTTREAAAAALALVNEHLGPRPVSAVIYSHSHGDHYGGVRGVVDEKDVTAGKVAILAPEHFTQEAASENIMAGAAMGRRATFQFATALAPGVEGQMTSGIGPALSAGEITLIAPTDTIRRTGETRVVDGVPLEFQMASGSEAPSEMNVWIAPARTFLAAEIATCTFHNILTPRGAKVRDAHAWAGFLDEALQRYAPKSDTLIASHCWPRFGQGDLTAFLAAHRDNYRYLHDQTVRRMNKGATMAEIAEDVVQPPALAQTWANRGYYGTYRHNAKAIYQHYLGWYDGVPARLDELPPVTRAQRYVAAMGGAKKVLALARKAFAAGDYRWSSDLGDKLVFADPANKAARELLADSYEQQGYQAESAIWRNQFLSAAQELRMGVPTVSRASQSADLIAAVPTRLLFDSAASRYDPSKLGRPRAAVTFVFPERSESASLDANATTLFAREGAAGESEATVTGPRRLVLGLLFLKVPLAQLEAAGLKVTGDRAAVEAIAGALDAIPGPFPIAEP</sequence>
<keyword evidence="3" id="KW-0862">Zinc</keyword>
<protein>
    <submittedName>
        <fullName evidence="7">Metallo-beta-lactamase superfamily protein</fullName>
    </submittedName>
</protein>
<accession>A0A1B2AFU7</accession>
<dbReference type="EMBL" id="CP016591">
    <property type="protein sequence ID" value="ANY21019.1"/>
    <property type="molecule type" value="Genomic_DNA"/>
</dbReference>
<dbReference type="PATRIC" id="fig|692370.5.peg.2534"/>
<keyword evidence="2" id="KW-0378">Hydrolase</keyword>
<evidence type="ECO:0000256" key="4">
    <source>
        <dbReference type="ARBA" id="ARBA00033751"/>
    </source>
</evidence>
<gene>
    <name evidence="7" type="ORF">A6F68_02524</name>
</gene>
<dbReference type="GO" id="GO:0018909">
    <property type="term" value="P:dodecyl sulfate metabolic process"/>
    <property type="evidence" value="ECO:0007669"/>
    <property type="project" value="InterPro"/>
</dbReference>
<feature type="signal peptide" evidence="5">
    <location>
        <begin position="1"/>
        <end position="20"/>
    </location>
</feature>
<dbReference type="GO" id="GO:0046983">
    <property type="term" value="F:protein dimerization activity"/>
    <property type="evidence" value="ECO:0007669"/>
    <property type="project" value="InterPro"/>
</dbReference>
<dbReference type="GO" id="GO:0046872">
    <property type="term" value="F:metal ion binding"/>
    <property type="evidence" value="ECO:0007669"/>
    <property type="project" value="UniProtKB-KW"/>
</dbReference>
<proteinExistence type="inferred from homology"/>
<keyword evidence="1" id="KW-0479">Metal-binding</keyword>
<dbReference type="InterPro" id="IPR029228">
    <property type="entry name" value="Alkyl_sulf_dimr"/>
</dbReference>
<dbReference type="OrthoDB" id="9815874at2"/>
<dbReference type="InterPro" id="IPR001279">
    <property type="entry name" value="Metallo-B-lactamas"/>
</dbReference>
<dbReference type="Gene3D" id="1.25.40.880">
    <property type="entry name" value="Alkyl sulfatase, dimerisation domain"/>
    <property type="match status" value="1"/>
</dbReference>
<evidence type="ECO:0000259" key="6">
    <source>
        <dbReference type="SMART" id="SM00849"/>
    </source>
</evidence>
<dbReference type="InterPro" id="IPR052195">
    <property type="entry name" value="Bact_Alkyl/Aryl-Sulfatase"/>
</dbReference>
<comment type="similarity">
    <text evidence="4">Belongs to the metallo-beta-lactamase superfamily. Type III sulfatase family.</text>
</comment>
<dbReference type="InterPro" id="IPR036866">
    <property type="entry name" value="RibonucZ/Hydroxyglut_hydro"/>
</dbReference>
<dbReference type="Gene3D" id="3.60.15.30">
    <property type="entry name" value="Metallo-beta-lactamase domain"/>
    <property type="match status" value="1"/>
</dbReference>
<evidence type="ECO:0000313" key="8">
    <source>
        <dbReference type="Proteomes" id="UP000092932"/>
    </source>
</evidence>
<dbReference type="Pfam" id="PF00753">
    <property type="entry name" value="Lactamase_B"/>
    <property type="match status" value="1"/>
</dbReference>
<dbReference type="InterPro" id="IPR029229">
    <property type="entry name" value="Alkyl_sulf_C"/>
</dbReference>
<organism evidence="7 8">
    <name type="scientific">Tsuneonella dongtanensis</name>
    <dbReference type="NCBI Taxonomy" id="692370"/>
    <lineage>
        <taxon>Bacteria</taxon>
        <taxon>Pseudomonadati</taxon>
        <taxon>Pseudomonadota</taxon>
        <taxon>Alphaproteobacteria</taxon>
        <taxon>Sphingomonadales</taxon>
        <taxon>Erythrobacteraceae</taxon>
        <taxon>Tsuneonella</taxon>
    </lineage>
</organism>
<dbReference type="Gene3D" id="3.30.1050.10">
    <property type="entry name" value="SCP2 sterol-binding domain"/>
    <property type="match status" value="1"/>
</dbReference>
<feature type="domain" description="Metallo-beta-lactamase" evidence="6">
    <location>
        <begin position="121"/>
        <end position="343"/>
    </location>
</feature>
<dbReference type="CDD" id="cd07710">
    <property type="entry name" value="arylsulfatase_Sdsa1-like_MBL-fold"/>
    <property type="match status" value="1"/>
</dbReference>
<name>A0A1B2AFU7_9SPHN</name>
<keyword evidence="8" id="KW-1185">Reference proteome</keyword>
<feature type="chain" id="PRO_5008534192" evidence="5">
    <location>
        <begin position="21"/>
        <end position="647"/>
    </location>
</feature>
<dbReference type="SUPFAM" id="SSF56281">
    <property type="entry name" value="Metallo-hydrolase/oxidoreductase"/>
    <property type="match status" value="1"/>
</dbReference>
<dbReference type="InterPro" id="IPR044097">
    <property type="entry name" value="Bds1/SdsA1_MBL-fold"/>
</dbReference>
<dbReference type="PANTHER" id="PTHR43223">
    <property type="entry name" value="ALKYL/ARYL-SULFATASE"/>
    <property type="match status" value="1"/>
</dbReference>
<dbReference type="Pfam" id="PF14864">
    <property type="entry name" value="Alkyl_sulf_C"/>
    <property type="match status" value="1"/>
</dbReference>
<evidence type="ECO:0000256" key="1">
    <source>
        <dbReference type="ARBA" id="ARBA00022723"/>
    </source>
</evidence>
<dbReference type="GO" id="GO:0018741">
    <property type="term" value="F:linear primary-alkylsulfatase activity"/>
    <property type="evidence" value="ECO:0007669"/>
    <property type="project" value="InterPro"/>
</dbReference>
<dbReference type="InterPro" id="IPR038536">
    <property type="entry name" value="Alkyl/aryl-sulf_dimr_sf"/>
</dbReference>
<dbReference type="KEGG" id="ado:A6F68_02524"/>
<dbReference type="Proteomes" id="UP000092932">
    <property type="component" value="Chromosome"/>
</dbReference>